<dbReference type="AlphaFoldDB" id="A0A9K3DHT1"/>
<dbReference type="InterPro" id="IPR008581">
    <property type="entry name" value="DUF863_pln"/>
</dbReference>
<dbReference type="OrthoDB" id="630817at2759"/>
<dbReference type="EMBL" id="MNCJ02000332">
    <property type="protein sequence ID" value="KAF5754909.1"/>
    <property type="molecule type" value="Genomic_DNA"/>
</dbReference>
<feature type="compositionally biased region" description="Basic residues" evidence="1">
    <location>
        <begin position="743"/>
        <end position="756"/>
    </location>
</feature>
<evidence type="ECO:0000313" key="3">
    <source>
        <dbReference type="Proteomes" id="UP000215914"/>
    </source>
</evidence>
<dbReference type="Proteomes" id="UP000215914">
    <property type="component" value="Unassembled WGS sequence"/>
</dbReference>
<dbReference type="Gramene" id="mRNA:HanXRQr2_Chr17g0796611">
    <property type="protein sequence ID" value="mRNA:HanXRQr2_Chr17g0796611"/>
    <property type="gene ID" value="HanXRQr2_Chr17g0796611"/>
</dbReference>
<dbReference type="PANTHER" id="PTHR33167:SF67">
    <property type="match status" value="1"/>
</dbReference>
<keyword evidence="3" id="KW-1185">Reference proteome</keyword>
<protein>
    <submittedName>
        <fullName evidence="2">Uncharacterized protein</fullName>
    </submittedName>
</protein>
<gene>
    <name evidence="2" type="ORF">HanXRQr2_Chr17g0796611</name>
</gene>
<sequence length="821" mass="92034">MGTEIHYKNPIPGYYSMRNANEDSNNSSWHLFNALTNGHYYDGFTPRTVTDAYLGQDKDELKQKMLQHEAIFKDQVHELHRLYKRQRDIMEEVKRKELHKYHVSIDTSSSSNLMPSQKPYEDAHRWQNPNFPLGNSTSIPTIFGAEISNSPLSCSNGNGSKDCEAVDCRPSKVRKRLFDLQLPAHEYIEPEEAEHIADNQISENGFVTKNGGKSFLDDGGKNDGDKNTASNGLADLNEPVNGQDVDFLGPAAKPAGFSNLPFEGKNNGSDRFFSCPREAGNVRSNMNHTSQHLHGKEVQHRGIYSEISSKGHDNSHFNQIPLLFNPPRYPFTSTNDIANSWGPPWGKSNDSLTHKLTMFQTHSPFISSHKSHEVCRDKWHRNGDGLYNGSSSGSKEPFGRLHSVGFDYRNCKGPSFVDLTGTTKDTDLNSVQNCSNENDNSRNCDQTVPPWFKAKPVGDVAKKKDDSLGTDKKLLVFPIFGNFCTSKNDDSSGGLTSASIEHRGIDINVAWDDDDDDMDKQSDVKKDAEIKNHFDLNSCVTEDDDLLVTESFKSLKKKTMEIDLEAPAVSEIDEEDEHKETELKPDHLESKELEKIAAEAIVAISTQAADDDNDNDNDDNNDDPLLWFVDVINSCDKDVASDTREIDEYEMLTLELDETKEEDYMPTPLVPEFEEPDEVGPDLTNCRPRRGQGRRGRPRRDFQRDILPGITSLSRHEITEDLQIFGGLMKATGHSWNLGSTRRNGKRHGGQGRRKVKAVEETPDAAISPPTPLKLSPLSKRANSVEVLGLDERSLTGWGKTTRRPRRQRCAAANSVAVRIT</sequence>
<accession>A0A9K3DHT1</accession>
<comment type="caution">
    <text evidence="2">The sequence shown here is derived from an EMBL/GenBank/DDBJ whole genome shotgun (WGS) entry which is preliminary data.</text>
</comment>
<feature type="region of interest" description="Disordered" evidence="1">
    <location>
        <begin position="739"/>
        <end position="770"/>
    </location>
</feature>
<dbReference type="Pfam" id="PF05904">
    <property type="entry name" value="DUF863"/>
    <property type="match status" value="2"/>
</dbReference>
<reference evidence="2" key="2">
    <citation type="submission" date="2020-06" db="EMBL/GenBank/DDBJ databases">
        <title>Helianthus annuus Genome sequencing and assembly Release 2.</title>
        <authorList>
            <person name="Gouzy J."/>
            <person name="Langlade N."/>
            <person name="Munos S."/>
        </authorList>
    </citation>
    <scope>NUCLEOTIDE SEQUENCE</scope>
    <source>
        <tissue evidence="2">Leaves</tissue>
    </source>
</reference>
<reference evidence="2" key="1">
    <citation type="journal article" date="2017" name="Nature">
        <title>The sunflower genome provides insights into oil metabolism, flowering and Asterid evolution.</title>
        <authorList>
            <person name="Badouin H."/>
            <person name="Gouzy J."/>
            <person name="Grassa C.J."/>
            <person name="Murat F."/>
            <person name="Staton S.E."/>
            <person name="Cottret L."/>
            <person name="Lelandais-Briere C."/>
            <person name="Owens G.L."/>
            <person name="Carrere S."/>
            <person name="Mayjonade B."/>
            <person name="Legrand L."/>
            <person name="Gill N."/>
            <person name="Kane N.C."/>
            <person name="Bowers J.E."/>
            <person name="Hubner S."/>
            <person name="Bellec A."/>
            <person name="Berard A."/>
            <person name="Berges H."/>
            <person name="Blanchet N."/>
            <person name="Boniface M.C."/>
            <person name="Brunel D."/>
            <person name="Catrice O."/>
            <person name="Chaidir N."/>
            <person name="Claudel C."/>
            <person name="Donnadieu C."/>
            <person name="Faraut T."/>
            <person name="Fievet G."/>
            <person name="Helmstetter N."/>
            <person name="King M."/>
            <person name="Knapp S.J."/>
            <person name="Lai Z."/>
            <person name="Le Paslier M.C."/>
            <person name="Lippi Y."/>
            <person name="Lorenzon L."/>
            <person name="Mandel J.R."/>
            <person name="Marage G."/>
            <person name="Marchand G."/>
            <person name="Marquand E."/>
            <person name="Bret-Mestries E."/>
            <person name="Morien E."/>
            <person name="Nambeesan S."/>
            <person name="Nguyen T."/>
            <person name="Pegot-Espagnet P."/>
            <person name="Pouilly N."/>
            <person name="Raftis F."/>
            <person name="Sallet E."/>
            <person name="Schiex T."/>
            <person name="Thomas J."/>
            <person name="Vandecasteele C."/>
            <person name="Vares D."/>
            <person name="Vear F."/>
            <person name="Vautrin S."/>
            <person name="Crespi M."/>
            <person name="Mangin B."/>
            <person name="Burke J.M."/>
            <person name="Salse J."/>
            <person name="Munos S."/>
            <person name="Vincourt P."/>
            <person name="Rieseberg L.H."/>
            <person name="Langlade N.B."/>
        </authorList>
    </citation>
    <scope>NUCLEOTIDE SEQUENCE</scope>
    <source>
        <tissue evidence="2">Leaves</tissue>
    </source>
</reference>
<proteinExistence type="predicted"/>
<name>A0A9K3DHT1_HELAN</name>
<evidence type="ECO:0000313" key="2">
    <source>
        <dbReference type="EMBL" id="KAF5754909.1"/>
    </source>
</evidence>
<dbReference type="PANTHER" id="PTHR33167">
    <property type="entry name" value="TRANSCRIPTION FACTOR, PUTATIVE (DUF863)-RELATED"/>
    <property type="match status" value="1"/>
</dbReference>
<feature type="region of interest" description="Disordered" evidence="1">
    <location>
        <begin position="669"/>
        <end position="700"/>
    </location>
</feature>
<feature type="compositionally biased region" description="Basic and acidic residues" evidence="1">
    <location>
        <begin position="215"/>
        <end position="226"/>
    </location>
</feature>
<feature type="region of interest" description="Disordered" evidence="1">
    <location>
        <begin position="212"/>
        <end position="238"/>
    </location>
</feature>
<feature type="compositionally biased region" description="Basic residues" evidence="1">
    <location>
        <begin position="687"/>
        <end position="698"/>
    </location>
</feature>
<organism evidence="2 3">
    <name type="scientific">Helianthus annuus</name>
    <name type="common">Common sunflower</name>
    <dbReference type="NCBI Taxonomy" id="4232"/>
    <lineage>
        <taxon>Eukaryota</taxon>
        <taxon>Viridiplantae</taxon>
        <taxon>Streptophyta</taxon>
        <taxon>Embryophyta</taxon>
        <taxon>Tracheophyta</taxon>
        <taxon>Spermatophyta</taxon>
        <taxon>Magnoliopsida</taxon>
        <taxon>eudicotyledons</taxon>
        <taxon>Gunneridae</taxon>
        <taxon>Pentapetalae</taxon>
        <taxon>asterids</taxon>
        <taxon>campanulids</taxon>
        <taxon>Asterales</taxon>
        <taxon>Asteraceae</taxon>
        <taxon>Asteroideae</taxon>
        <taxon>Heliantheae alliance</taxon>
        <taxon>Heliantheae</taxon>
        <taxon>Helianthus</taxon>
    </lineage>
</organism>
<evidence type="ECO:0000256" key="1">
    <source>
        <dbReference type="SAM" id="MobiDB-lite"/>
    </source>
</evidence>